<evidence type="ECO:0000313" key="14">
    <source>
        <dbReference type="Proteomes" id="UP000659654"/>
    </source>
</evidence>
<feature type="transmembrane region" description="Helical" evidence="10">
    <location>
        <begin position="289"/>
        <end position="310"/>
    </location>
</feature>
<evidence type="ECO:0000256" key="8">
    <source>
        <dbReference type="ARBA" id="ARBA00023214"/>
    </source>
</evidence>
<feature type="transmembrane region" description="Helical" evidence="10">
    <location>
        <begin position="450"/>
        <end position="470"/>
    </location>
</feature>
<evidence type="ECO:0000256" key="2">
    <source>
        <dbReference type="ARBA" id="ARBA00022448"/>
    </source>
</evidence>
<dbReference type="PROSITE" id="PS51371">
    <property type="entry name" value="CBS"/>
    <property type="match status" value="1"/>
</dbReference>
<dbReference type="AlphaFoldDB" id="A0A7I8X9P6"/>
<evidence type="ECO:0000256" key="4">
    <source>
        <dbReference type="ARBA" id="ARBA00022737"/>
    </source>
</evidence>
<dbReference type="Pfam" id="PF00571">
    <property type="entry name" value="CBS"/>
    <property type="match status" value="1"/>
</dbReference>
<evidence type="ECO:0000256" key="11">
    <source>
        <dbReference type="SAM" id="MobiDB-lite"/>
    </source>
</evidence>
<feature type="region of interest" description="Disordered" evidence="11">
    <location>
        <begin position="1155"/>
        <end position="1179"/>
    </location>
</feature>
<feature type="transmembrane region" description="Helical" evidence="10">
    <location>
        <begin position="477"/>
        <end position="494"/>
    </location>
</feature>
<feature type="region of interest" description="Disordered" evidence="11">
    <location>
        <begin position="733"/>
        <end position="847"/>
    </location>
</feature>
<dbReference type="InterPro" id="IPR001807">
    <property type="entry name" value="ClC"/>
</dbReference>
<dbReference type="InterPro" id="IPR014743">
    <property type="entry name" value="Cl-channel_core"/>
</dbReference>
<dbReference type="FunFam" id="1.10.3080.10:FF:000022">
    <property type="entry name" value="Chloride channel protein"/>
    <property type="match status" value="1"/>
</dbReference>
<dbReference type="Proteomes" id="UP000659654">
    <property type="component" value="Unassembled WGS sequence"/>
</dbReference>
<feature type="transmembrane region" description="Helical" evidence="10">
    <location>
        <begin position="548"/>
        <end position="564"/>
    </location>
</feature>
<dbReference type="Proteomes" id="UP000582659">
    <property type="component" value="Unassembled WGS sequence"/>
</dbReference>
<comment type="subcellular location">
    <subcellularLocation>
        <location evidence="1 10">Membrane</location>
        <topology evidence="1 10">Multi-pass membrane protein</topology>
    </subcellularLocation>
</comment>
<feature type="domain" description="CBS" evidence="12">
    <location>
        <begin position="604"/>
        <end position="664"/>
    </location>
</feature>
<keyword evidence="14" id="KW-1185">Reference proteome</keyword>
<protein>
    <recommendedName>
        <fullName evidence="10">Chloride channel protein</fullName>
    </recommendedName>
</protein>
<feature type="region of interest" description="Disordered" evidence="11">
    <location>
        <begin position="25"/>
        <end position="62"/>
    </location>
</feature>
<feature type="compositionally biased region" description="Basic and acidic residues" evidence="11">
    <location>
        <begin position="1094"/>
        <end position="1106"/>
    </location>
</feature>
<comment type="caution">
    <text evidence="13">The sequence shown here is derived from an EMBL/GenBank/DDBJ whole genome shotgun (WGS) entry which is preliminary data.</text>
</comment>
<gene>
    <name evidence="13" type="ORF">BXYJ_LOCUS15783</name>
</gene>
<keyword evidence="2 10" id="KW-0813">Transport</keyword>
<dbReference type="EMBL" id="CAJFCV020000006">
    <property type="protein sequence ID" value="CAG9132229.1"/>
    <property type="molecule type" value="Genomic_DNA"/>
</dbReference>
<dbReference type="PRINTS" id="PR00762">
    <property type="entry name" value="CLCHANNEL"/>
</dbReference>
<keyword evidence="9" id="KW-0129">CBS domain</keyword>
<evidence type="ECO:0000256" key="9">
    <source>
        <dbReference type="PROSITE-ProRule" id="PRU00703"/>
    </source>
</evidence>
<dbReference type="Pfam" id="PF00654">
    <property type="entry name" value="Voltage_CLC"/>
    <property type="match status" value="1"/>
</dbReference>
<keyword evidence="7 10" id="KW-0472">Membrane</keyword>
<keyword evidence="6 10" id="KW-0406">Ion transport</keyword>
<feature type="transmembrane region" description="Helical" evidence="10">
    <location>
        <begin position="335"/>
        <end position="356"/>
    </location>
</feature>
<feature type="region of interest" description="Disordered" evidence="11">
    <location>
        <begin position="1078"/>
        <end position="1119"/>
    </location>
</feature>
<feature type="compositionally biased region" description="Polar residues" evidence="11">
    <location>
        <begin position="1081"/>
        <end position="1092"/>
    </location>
</feature>
<feature type="transmembrane region" description="Helical" evidence="10">
    <location>
        <begin position="199"/>
        <end position="217"/>
    </location>
</feature>
<dbReference type="SMR" id="A0A7I8X9P6"/>
<dbReference type="SUPFAM" id="SSF54631">
    <property type="entry name" value="CBS-domain pair"/>
    <property type="match status" value="1"/>
</dbReference>
<feature type="compositionally biased region" description="Polar residues" evidence="11">
    <location>
        <begin position="746"/>
        <end position="758"/>
    </location>
</feature>
<name>A0A7I8X9P6_BURXY</name>
<feature type="transmembrane region" description="Helical" evidence="10">
    <location>
        <begin position="377"/>
        <end position="394"/>
    </location>
</feature>
<evidence type="ECO:0000313" key="13">
    <source>
        <dbReference type="EMBL" id="CAD5235692.1"/>
    </source>
</evidence>
<feature type="compositionally biased region" description="Basic and acidic residues" evidence="11">
    <location>
        <begin position="829"/>
        <end position="847"/>
    </location>
</feature>
<organism evidence="13 14">
    <name type="scientific">Bursaphelenchus xylophilus</name>
    <name type="common">Pinewood nematode worm</name>
    <name type="synonym">Aphelenchoides xylophilus</name>
    <dbReference type="NCBI Taxonomy" id="6326"/>
    <lineage>
        <taxon>Eukaryota</taxon>
        <taxon>Metazoa</taxon>
        <taxon>Ecdysozoa</taxon>
        <taxon>Nematoda</taxon>
        <taxon>Chromadorea</taxon>
        <taxon>Rhabditida</taxon>
        <taxon>Tylenchina</taxon>
        <taxon>Tylenchomorpha</taxon>
        <taxon>Aphelenchoidea</taxon>
        <taxon>Aphelenchoididae</taxon>
        <taxon>Bursaphelenchus</taxon>
    </lineage>
</organism>
<dbReference type="InterPro" id="IPR046342">
    <property type="entry name" value="CBS_dom_sf"/>
</dbReference>
<dbReference type="Gene3D" id="1.10.3080.10">
    <property type="entry name" value="Clc chloride channel"/>
    <property type="match status" value="1"/>
</dbReference>
<dbReference type="EMBL" id="CAJFDI010000006">
    <property type="protein sequence ID" value="CAD5235692.1"/>
    <property type="molecule type" value="Genomic_DNA"/>
</dbReference>
<evidence type="ECO:0000256" key="1">
    <source>
        <dbReference type="ARBA" id="ARBA00004141"/>
    </source>
</evidence>
<dbReference type="FunFam" id="3.10.580.10:FF:000048">
    <property type="entry name" value="Chloride channel 2c"/>
    <property type="match status" value="1"/>
</dbReference>
<dbReference type="GO" id="GO:0005886">
    <property type="term" value="C:plasma membrane"/>
    <property type="evidence" value="ECO:0007669"/>
    <property type="project" value="TreeGrafter"/>
</dbReference>
<dbReference type="SUPFAM" id="SSF81340">
    <property type="entry name" value="Clc chloride channel"/>
    <property type="match status" value="1"/>
</dbReference>
<keyword evidence="8 10" id="KW-0868">Chloride</keyword>
<evidence type="ECO:0000256" key="3">
    <source>
        <dbReference type="ARBA" id="ARBA00022692"/>
    </source>
</evidence>
<feature type="compositionally biased region" description="Basic and acidic residues" evidence="11">
    <location>
        <begin position="53"/>
        <end position="62"/>
    </location>
</feature>
<dbReference type="Gene3D" id="3.10.580.10">
    <property type="entry name" value="CBS-domain"/>
    <property type="match status" value="2"/>
</dbReference>
<feature type="transmembrane region" description="Helical" evidence="10">
    <location>
        <begin position="99"/>
        <end position="120"/>
    </location>
</feature>
<feature type="transmembrane region" description="Helical" evidence="10">
    <location>
        <begin position="254"/>
        <end position="277"/>
    </location>
</feature>
<evidence type="ECO:0000256" key="5">
    <source>
        <dbReference type="ARBA" id="ARBA00022989"/>
    </source>
</evidence>
<evidence type="ECO:0000259" key="12">
    <source>
        <dbReference type="PROSITE" id="PS51371"/>
    </source>
</evidence>
<evidence type="ECO:0000256" key="7">
    <source>
        <dbReference type="ARBA" id="ARBA00023136"/>
    </source>
</evidence>
<dbReference type="PANTHER" id="PTHR45720:SF10">
    <property type="entry name" value="CHLORIDE CHANNEL PROTEIN 2"/>
    <property type="match status" value="1"/>
</dbReference>
<dbReference type="InterPro" id="IPR050970">
    <property type="entry name" value="Cl_channel_volt-gated"/>
</dbReference>
<accession>A0A7I8X9P6</accession>
<proteinExistence type="inferred from homology"/>
<reference evidence="13" key="1">
    <citation type="submission" date="2020-09" db="EMBL/GenBank/DDBJ databases">
        <authorList>
            <person name="Kikuchi T."/>
        </authorList>
    </citation>
    <scope>NUCLEOTIDE SEQUENCE</scope>
    <source>
        <strain evidence="13">Ka4C1</strain>
    </source>
</reference>
<dbReference type="GO" id="GO:0005247">
    <property type="term" value="F:voltage-gated chloride channel activity"/>
    <property type="evidence" value="ECO:0007669"/>
    <property type="project" value="TreeGrafter"/>
</dbReference>
<dbReference type="OrthoDB" id="4564at2759"/>
<feature type="compositionally biased region" description="Acidic residues" evidence="11">
    <location>
        <begin position="31"/>
        <end position="41"/>
    </location>
</feature>
<dbReference type="PANTHER" id="PTHR45720">
    <property type="entry name" value="CHLORIDE CHANNEL PROTEIN 2"/>
    <property type="match status" value="1"/>
</dbReference>
<evidence type="ECO:0000256" key="10">
    <source>
        <dbReference type="RuleBase" id="RU361221"/>
    </source>
</evidence>
<feature type="compositionally biased region" description="Basic and acidic residues" evidence="11">
    <location>
        <begin position="768"/>
        <end position="783"/>
    </location>
</feature>
<keyword evidence="4" id="KW-0677">Repeat</keyword>
<sequence>MNDQLQRELKTLDRSYSYEQTVQLGRYRLDSEDEDKPDEVDEKQKKKGGKSVRFHEHDPREDWKEERKSKTCLGQLTKVCCQMRPALTWRSIRSTLVDWLLLAILGIGMAIASMVVDAIIDYLNKFQIVLLTLSGSFESEATNYLLTYLSWVGYTEMLVLCSAMFVHYIAPQAIGSGIPEMKTILRGVILKDYLTFRTLLSKFIGLTFSLGSGVPIGKVGPFVHLASIAANLLSNLAASFDGAYGNECRKSEMLAAACAVGVACCFSAPVGGVLFSIEVTTMYFSVRNYWRGFFAAACGATVFRLLRVVLLHSEATLVAFYQTDFPKDAFEYEELPFFALIGVICGFVAATYIIFYRSLVLFLRQNDYAKKFFQKNWIVYPIVVSFFVASITYPRGYGRFLTGRYKFTQTIVDLFSNCTFTKPMKSAESPHGCTLEQLSTWTNHEGYGPYNFFVVVTLFAFTFLFLSGLCNTMPIPCGMFMPTFVVGAAIGRGVGEFVSVMYPDGMPGGTDQPIFPGVYAVVGAAALSGAVSHSVSVAMICCEMTGQLVYLIPLMIAVIVGNAVCKHLQPSIYDAVINIKHLPYLPDIPPSNSAVHLFTAEHIMVTPVRYLTKKTTYMEIRNIVVEMRKVHSFPVVDDHDSMMLLGSIAKRRLLEILNLQIGDEARKQEAERRIKVAIETIDQHFKDNMALRFLQVLDADSKKTSFVDGDFHANGGIRELEHVDEINENGLEYETKEEKNDDNEDFANSRTQSFTRSRFTIEPVTAETIKDEMKKAKATSDRPKKIRYFSGGNGSKSPAAAPARVRRNAFSSASIHSENKEEAEEEERAEAARKEETKSVHSEVSDTSKKLSWPSKLNYDSVSKNLASFLRNTKNRFNLQKRKNTKEKAEYDLFEDERRVWEQEQLQQSIEIDENLIDPAPFQLVRRTSLYKVHSVFSLLSLNRAYVTDRGRLVGVVALKDVRIAIQNAQSGVPAGGPPETPSVTVTADTYDADAEKGLGEEGSQYGSNYNTMEPHPEVAQNFMEQIERHRMKLEQTNNSEVHDLLTPPLKIVHPSQADLQRYYNHPMLTIHEESEPINWSRKSSLKSQASTELEERGRVEFHTHSDANIGPSQPVSRRQSTILEELGEQTDLAGPVAEAVAYIQAKEVTIEDLRALGEEIEEEKHESQEEAEPSHQEK</sequence>
<keyword evidence="5 10" id="KW-1133">Transmembrane helix</keyword>
<feature type="transmembrane region" description="Helical" evidence="10">
    <location>
        <begin position="514"/>
        <end position="541"/>
    </location>
</feature>
<comment type="similarity">
    <text evidence="10">Belongs to the chloride channel (TC 2.A.49) family.</text>
</comment>
<dbReference type="CDD" id="cd03683">
    <property type="entry name" value="ClC_1_like"/>
    <property type="match status" value="1"/>
</dbReference>
<evidence type="ECO:0000256" key="6">
    <source>
        <dbReference type="ARBA" id="ARBA00023065"/>
    </source>
</evidence>
<dbReference type="InterPro" id="IPR000644">
    <property type="entry name" value="CBS_dom"/>
</dbReference>
<keyword evidence="3 10" id="KW-0812">Transmembrane</keyword>